<dbReference type="AlphaFoldDB" id="A0A3L6FRW2"/>
<dbReference type="ExpressionAtlas" id="A0A3L6FRW2">
    <property type="expression patterns" value="baseline"/>
</dbReference>
<dbReference type="EMBL" id="NCVQ01000003">
    <property type="protein sequence ID" value="PWZ37648.1"/>
    <property type="molecule type" value="Genomic_DNA"/>
</dbReference>
<gene>
    <name evidence="2" type="ORF">Zm00014a_026163</name>
</gene>
<name>A0A3L6FRW2_MAIZE</name>
<reference evidence="2" key="1">
    <citation type="journal article" date="2018" name="Nat. Genet.">
        <title>Extensive intraspecific gene order and gene structural variations between Mo17 and other maize genomes.</title>
        <authorList>
            <person name="Sun S."/>
            <person name="Zhou Y."/>
            <person name="Chen J."/>
            <person name="Shi J."/>
            <person name="Zhao H."/>
            <person name="Zhao H."/>
            <person name="Song W."/>
            <person name="Zhang M."/>
            <person name="Cui Y."/>
            <person name="Dong X."/>
            <person name="Liu H."/>
            <person name="Ma X."/>
            <person name="Jiao Y."/>
            <person name="Wang B."/>
            <person name="Wei X."/>
            <person name="Stein J.C."/>
            <person name="Glaubitz J.C."/>
            <person name="Lu F."/>
            <person name="Yu G."/>
            <person name="Liang C."/>
            <person name="Fengler K."/>
            <person name="Li B."/>
            <person name="Rafalski A."/>
            <person name="Schnable P.S."/>
            <person name="Ware D.H."/>
            <person name="Buckler E.S."/>
            <person name="Lai J."/>
        </authorList>
    </citation>
    <scope>NUCLEOTIDE SEQUENCE [LARGE SCALE GENOMIC DNA]</scope>
    <source>
        <tissue evidence="2">Seedling</tissue>
    </source>
</reference>
<proteinExistence type="predicted"/>
<dbReference type="PANTHER" id="PTHR46934:SF13">
    <property type="entry name" value="MYB_SANT-LIKE DOMAIN-CONTAINING PROTEIN"/>
    <property type="match status" value="1"/>
</dbReference>
<comment type="caution">
    <text evidence="2">The sequence shown here is derived from an EMBL/GenBank/DDBJ whole genome shotgun (WGS) entry which is preliminary data.</text>
</comment>
<evidence type="ECO:0000256" key="1">
    <source>
        <dbReference type="SAM" id="MobiDB-lite"/>
    </source>
</evidence>
<protein>
    <submittedName>
        <fullName evidence="2">Uncharacterized protein</fullName>
    </submittedName>
</protein>
<dbReference type="PANTHER" id="PTHR46934">
    <property type="entry name" value="MYB_DNA-BIND_3 DOMAIN-CONTAINING PROTEIN-RELATED"/>
    <property type="match status" value="1"/>
</dbReference>
<accession>A0A3L6FRW2</accession>
<sequence length="96" mass="10501">MILAELEAHPKVARFRKKPFLLFYSLEALYKGSVATGDLNFTSSQQLPLYAPLSVDTLAPPASVPPAPTFVVPSARSTSEQNLHPFNTNPFDLDAQ</sequence>
<organism evidence="2">
    <name type="scientific">Zea mays</name>
    <name type="common">Maize</name>
    <dbReference type="NCBI Taxonomy" id="4577"/>
    <lineage>
        <taxon>Eukaryota</taxon>
        <taxon>Viridiplantae</taxon>
        <taxon>Streptophyta</taxon>
        <taxon>Embryophyta</taxon>
        <taxon>Tracheophyta</taxon>
        <taxon>Spermatophyta</taxon>
        <taxon>Magnoliopsida</taxon>
        <taxon>Liliopsida</taxon>
        <taxon>Poales</taxon>
        <taxon>Poaceae</taxon>
        <taxon>PACMAD clade</taxon>
        <taxon>Panicoideae</taxon>
        <taxon>Andropogonodae</taxon>
        <taxon>Andropogoneae</taxon>
        <taxon>Tripsacinae</taxon>
        <taxon>Zea</taxon>
    </lineage>
</organism>
<feature type="region of interest" description="Disordered" evidence="1">
    <location>
        <begin position="70"/>
        <end position="96"/>
    </location>
</feature>
<evidence type="ECO:0000313" key="2">
    <source>
        <dbReference type="EMBL" id="PWZ37648.1"/>
    </source>
</evidence>
<dbReference type="Proteomes" id="UP000251960">
    <property type="component" value="Chromosome 2"/>
</dbReference>
<feature type="compositionally biased region" description="Polar residues" evidence="1">
    <location>
        <begin position="75"/>
        <end position="90"/>
    </location>
</feature>